<sequence>MGVRYELGCFECDVLVRESEGAAGGYQLSIQARSNPLGKGNPIADYETEAEATEAADRFCQLYTLAREYGYHLHGGDFRREDCSRVSVADQLKGRMDPDRFRTLLEEEARIHDLPLPS</sequence>
<keyword evidence="2" id="KW-1185">Reference proteome</keyword>
<organism evidence="1 2">
    <name type="scientific">Cohnella fermenti</name>
    <dbReference type="NCBI Taxonomy" id="2565925"/>
    <lineage>
        <taxon>Bacteria</taxon>
        <taxon>Bacillati</taxon>
        <taxon>Bacillota</taxon>
        <taxon>Bacilli</taxon>
        <taxon>Bacillales</taxon>
        <taxon>Paenibacillaceae</taxon>
        <taxon>Cohnella</taxon>
    </lineage>
</organism>
<dbReference type="EMBL" id="SSOB01000069">
    <property type="protein sequence ID" value="THF72850.1"/>
    <property type="molecule type" value="Genomic_DNA"/>
</dbReference>
<gene>
    <name evidence="1" type="ORF">E6C55_31765</name>
</gene>
<name>A0A4S4BF00_9BACL</name>
<comment type="caution">
    <text evidence="1">The sequence shown here is derived from an EMBL/GenBank/DDBJ whole genome shotgun (WGS) entry which is preliminary data.</text>
</comment>
<reference evidence="1 2" key="1">
    <citation type="submission" date="2019-04" db="EMBL/GenBank/DDBJ databases">
        <title>Cohnella sp. nov. isolated from preserved vegetables.</title>
        <authorList>
            <person name="Lin S.-Y."/>
            <person name="Hung M.-H."/>
            <person name="Young C.-C."/>
        </authorList>
    </citation>
    <scope>NUCLEOTIDE SEQUENCE [LARGE SCALE GENOMIC DNA]</scope>
    <source>
        <strain evidence="1 2">CC-MHH1044</strain>
    </source>
</reference>
<dbReference type="OrthoDB" id="2613405at2"/>
<dbReference type="AlphaFoldDB" id="A0A4S4BF00"/>
<evidence type="ECO:0000313" key="2">
    <source>
        <dbReference type="Proteomes" id="UP000310636"/>
    </source>
</evidence>
<proteinExistence type="predicted"/>
<dbReference type="RefSeq" id="WP_136373867.1">
    <property type="nucleotide sequence ID" value="NZ_SSOB01000069.1"/>
</dbReference>
<protein>
    <submittedName>
        <fullName evidence="1">Uncharacterized protein</fullName>
    </submittedName>
</protein>
<evidence type="ECO:0000313" key="1">
    <source>
        <dbReference type="EMBL" id="THF72850.1"/>
    </source>
</evidence>
<accession>A0A4S4BF00</accession>
<dbReference type="Proteomes" id="UP000310636">
    <property type="component" value="Unassembled WGS sequence"/>
</dbReference>